<organism evidence="2 3">
    <name type="scientific">Frankia umida</name>
    <dbReference type="NCBI Taxonomy" id="573489"/>
    <lineage>
        <taxon>Bacteria</taxon>
        <taxon>Bacillati</taxon>
        <taxon>Actinomycetota</taxon>
        <taxon>Actinomycetes</taxon>
        <taxon>Frankiales</taxon>
        <taxon>Frankiaceae</taxon>
        <taxon>Frankia</taxon>
    </lineage>
</organism>
<sequence>MARFLFATMPAVGHTLPAIPIARTLVERGHRVRWYGGVAFADRIRATGADFHPITDARFDYSEPAAGSAGPATGCSTWPSAGRSTGR</sequence>
<evidence type="ECO:0000313" key="3">
    <source>
        <dbReference type="Proteomes" id="UP001201873"/>
    </source>
</evidence>
<proteinExistence type="predicted"/>
<reference evidence="2 3" key="1">
    <citation type="submission" date="2022-04" db="EMBL/GenBank/DDBJ databases">
        <title>Genome diversity in the genus Frankia.</title>
        <authorList>
            <person name="Carlos-Shanley C."/>
            <person name="Hahn D."/>
        </authorList>
    </citation>
    <scope>NUCLEOTIDE SEQUENCE [LARGE SCALE GENOMIC DNA]</scope>
    <source>
        <strain evidence="2 3">Ag45/Mut15</strain>
    </source>
</reference>
<feature type="region of interest" description="Disordered" evidence="1">
    <location>
        <begin position="65"/>
        <end position="87"/>
    </location>
</feature>
<comment type="caution">
    <text evidence="2">The sequence shown here is derived from an EMBL/GenBank/DDBJ whole genome shotgun (WGS) entry which is preliminary data.</text>
</comment>
<dbReference type="EMBL" id="JALKFT010000025">
    <property type="protein sequence ID" value="MCK9878005.1"/>
    <property type="molecule type" value="Genomic_DNA"/>
</dbReference>
<dbReference type="SUPFAM" id="SSF53756">
    <property type="entry name" value="UDP-Glycosyltransferase/glycogen phosphorylase"/>
    <property type="match status" value="1"/>
</dbReference>
<dbReference type="Gene3D" id="3.40.50.2000">
    <property type="entry name" value="Glycogen Phosphorylase B"/>
    <property type="match status" value="1"/>
</dbReference>
<gene>
    <name evidence="2" type="ORF">MXD59_19885</name>
</gene>
<dbReference type="RefSeq" id="WP_248826166.1">
    <property type="nucleotide sequence ID" value="NZ_JALKFT010000025.1"/>
</dbReference>
<evidence type="ECO:0000256" key="1">
    <source>
        <dbReference type="SAM" id="MobiDB-lite"/>
    </source>
</evidence>
<accession>A0ABT0K2L6</accession>
<keyword evidence="3" id="KW-1185">Reference proteome</keyword>
<dbReference type="Proteomes" id="UP001201873">
    <property type="component" value="Unassembled WGS sequence"/>
</dbReference>
<name>A0ABT0K2L6_9ACTN</name>
<protein>
    <submittedName>
        <fullName evidence="2">Uncharacterized protein</fullName>
    </submittedName>
</protein>
<evidence type="ECO:0000313" key="2">
    <source>
        <dbReference type="EMBL" id="MCK9878005.1"/>
    </source>
</evidence>
<feature type="compositionally biased region" description="Polar residues" evidence="1">
    <location>
        <begin position="74"/>
        <end position="87"/>
    </location>
</feature>